<dbReference type="AlphaFoldDB" id="A0A8H7A8H5"/>
<keyword evidence="1" id="KW-0472">Membrane</keyword>
<gene>
    <name evidence="2" type="ORF">GJ744_002848</name>
</gene>
<reference evidence="2" key="1">
    <citation type="submission" date="2020-02" db="EMBL/GenBank/DDBJ databases">
        <authorList>
            <person name="Palmer J.M."/>
        </authorList>
    </citation>
    <scope>NUCLEOTIDE SEQUENCE</scope>
    <source>
        <strain evidence="2">EPUS1.4</strain>
        <tissue evidence="2">Thallus</tissue>
    </source>
</reference>
<feature type="transmembrane region" description="Helical" evidence="1">
    <location>
        <begin position="66"/>
        <end position="87"/>
    </location>
</feature>
<keyword evidence="1" id="KW-1133">Transmembrane helix</keyword>
<protein>
    <submittedName>
        <fullName evidence="2">Uncharacterized protein</fullName>
    </submittedName>
</protein>
<dbReference type="EMBL" id="JAACFV010000150">
    <property type="protein sequence ID" value="KAF7504083.1"/>
    <property type="molecule type" value="Genomic_DNA"/>
</dbReference>
<comment type="caution">
    <text evidence="2">The sequence shown here is derived from an EMBL/GenBank/DDBJ whole genome shotgun (WGS) entry which is preliminary data.</text>
</comment>
<evidence type="ECO:0000313" key="3">
    <source>
        <dbReference type="Proteomes" id="UP000606974"/>
    </source>
</evidence>
<evidence type="ECO:0000313" key="2">
    <source>
        <dbReference type="EMBL" id="KAF7504083.1"/>
    </source>
</evidence>
<sequence length="110" mass="11899">MISDNDTGTTLAEIFRDAGAAPKVITAVISLITILAVSSFVLYFAYVLHPQNVPTWERRGPGSRLLYVNGFISGLEIISSATLLWLLNSVSNSAMEPQNILYGLASLELV</sequence>
<keyword evidence="1" id="KW-0812">Transmembrane</keyword>
<dbReference type="Proteomes" id="UP000606974">
    <property type="component" value="Unassembled WGS sequence"/>
</dbReference>
<organism evidence="2 3">
    <name type="scientific">Endocarpon pusillum</name>
    <dbReference type="NCBI Taxonomy" id="364733"/>
    <lineage>
        <taxon>Eukaryota</taxon>
        <taxon>Fungi</taxon>
        <taxon>Dikarya</taxon>
        <taxon>Ascomycota</taxon>
        <taxon>Pezizomycotina</taxon>
        <taxon>Eurotiomycetes</taxon>
        <taxon>Chaetothyriomycetidae</taxon>
        <taxon>Verrucariales</taxon>
        <taxon>Verrucariaceae</taxon>
        <taxon>Endocarpon</taxon>
    </lineage>
</organism>
<keyword evidence="3" id="KW-1185">Reference proteome</keyword>
<evidence type="ECO:0000256" key="1">
    <source>
        <dbReference type="SAM" id="Phobius"/>
    </source>
</evidence>
<proteinExistence type="predicted"/>
<feature type="transmembrane region" description="Helical" evidence="1">
    <location>
        <begin position="24"/>
        <end position="46"/>
    </location>
</feature>
<accession>A0A8H7A8H5</accession>
<name>A0A8H7A8H5_9EURO</name>